<gene>
    <name evidence="1" type="ORF">LMG29542_05561</name>
</gene>
<evidence type="ECO:0000313" key="2">
    <source>
        <dbReference type="Proteomes" id="UP000494363"/>
    </source>
</evidence>
<dbReference type="InterPro" id="IPR018721">
    <property type="entry name" value="DUF2252"/>
</dbReference>
<dbReference type="Pfam" id="PF10009">
    <property type="entry name" value="DUF2252"/>
    <property type="match status" value="1"/>
</dbReference>
<evidence type="ECO:0008006" key="3">
    <source>
        <dbReference type="Google" id="ProtNLM"/>
    </source>
</evidence>
<accession>A0A6J5EPV1</accession>
<dbReference type="Proteomes" id="UP000494363">
    <property type="component" value="Unassembled WGS sequence"/>
</dbReference>
<protein>
    <recommendedName>
        <fullName evidence="3">DUF2252 domain-containing protein</fullName>
    </recommendedName>
</protein>
<dbReference type="EMBL" id="CADIKH010000032">
    <property type="protein sequence ID" value="CAB3767236.1"/>
    <property type="molecule type" value="Genomic_DNA"/>
</dbReference>
<proteinExistence type="predicted"/>
<reference evidence="1 2" key="1">
    <citation type="submission" date="2020-04" db="EMBL/GenBank/DDBJ databases">
        <authorList>
            <person name="De Canck E."/>
        </authorList>
    </citation>
    <scope>NUCLEOTIDE SEQUENCE [LARGE SCALE GENOMIC DNA]</scope>
    <source>
        <strain evidence="1 2">LMG 29542</strain>
    </source>
</reference>
<sequence>MLMWAWPQTPVLRGSVAQLARQSNDSEKGRKMAETQTLAERQAAGRHARVHAKRSLHAAIGDTDRDPVQLLRENSAGRVEALVPLRYGRMSVSPFTFYRGSAILQAHDLSSTMHSGIAFPICGDAHLMNFGGFATPERQLVFDLNDFDEVACGPWEWDVKRLAASFAIAGEHMGVHHDSIEDIVSTAMHEYRDRMSRYAECSALELWHEIVTFERMIEVAATAEGRQLINRAMEKAAGRTHENMLGKMAVLTDGRWSIQDAPPAMFHPSGPNSLLGKDRKWSDTDEWKGKLAHAFDGYLQTLSSERRELLAQFELHDIAFKVVGVGSVGTFCLVLLLVDSHGKPLFLQVKEARASVISRYFKGAGPTHQGERVVTGQRLLQAASDSFLGWTMGPAGRQFYFRQLRDMKISAEVERMSTTILQGYARICGWALARAHAKASGRAVEISAYLGNGNRFADALTQYAFAYALQNQKDYDIFMRACRSGKLEARSDEDMAADFRV</sequence>
<dbReference type="PANTHER" id="PTHR39441:SF1">
    <property type="entry name" value="DUF2252 DOMAIN-CONTAINING PROTEIN"/>
    <property type="match status" value="1"/>
</dbReference>
<evidence type="ECO:0000313" key="1">
    <source>
        <dbReference type="EMBL" id="CAB3767236.1"/>
    </source>
</evidence>
<dbReference type="AlphaFoldDB" id="A0A6J5EPV1"/>
<organism evidence="1 2">
    <name type="scientific">Paraburkholderia humisilvae</name>
    <dbReference type="NCBI Taxonomy" id="627669"/>
    <lineage>
        <taxon>Bacteria</taxon>
        <taxon>Pseudomonadati</taxon>
        <taxon>Pseudomonadota</taxon>
        <taxon>Betaproteobacteria</taxon>
        <taxon>Burkholderiales</taxon>
        <taxon>Burkholderiaceae</taxon>
        <taxon>Paraburkholderia</taxon>
    </lineage>
</organism>
<name>A0A6J5EPV1_9BURK</name>
<dbReference type="PANTHER" id="PTHR39441">
    <property type="entry name" value="DUF2252 DOMAIN-CONTAINING PROTEIN"/>
    <property type="match status" value="1"/>
</dbReference>
<keyword evidence="2" id="KW-1185">Reference proteome</keyword>